<proteinExistence type="predicted"/>
<accession>A0A5K3F5A8</accession>
<evidence type="ECO:0000313" key="2">
    <source>
        <dbReference type="WBParaSite" id="MCU_005564-RA"/>
    </source>
</evidence>
<reference evidence="2" key="1">
    <citation type="submission" date="2019-11" db="UniProtKB">
        <authorList>
            <consortium name="WormBaseParasite"/>
        </authorList>
    </citation>
    <scope>IDENTIFICATION</scope>
</reference>
<dbReference type="AlphaFoldDB" id="A0A5K3F5A8"/>
<protein>
    <submittedName>
        <fullName evidence="2">Secreted protein</fullName>
    </submittedName>
</protein>
<dbReference type="WBParaSite" id="MCU_005564-RA">
    <property type="protein sequence ID" value="MCU_005564-RA"/>
    <property type="gene ID" value="MCU_005564"/>
</dbReference>
<feature type="signal peptide" evidence="1">
    <location>
        <begin position="1"/>
        <end position="16"/>
    </location>
</feature>
<name>A0A5K3F5A8_MESCO</name>
<feature type="chain" id="PRO_5024402187" evidence="1">
    <location>
        <begin position="17"/>
        <end position="251"/>
    </location>
</feature>
<organism evidence="2">
    <name type="scientific">Mesocestoides corti</name>
    <name type="common">Flatworm</name>
    <dbReference type="NCBI Taxonomy" id="53468"/>
    <lineage>
        <taxon>Eukaryota</taxon>
        <taxon>Metazoa</taxon>
        <taxon>Spiralia</taxon>
        <taxon>Lophotrochozoa</taxon>
        <taxon>Platyhelminthes</taxon>
        <taxon>Cestoda</taxon>
        <taxon>Eucestoda</taxon>
        <taxon>Cyclophyllidea</taxon>
        <taxon>Mesocestoididae</taxon>
        <taxon>Mesocestoides</taxon>
    </lineage>
</organism>
<keyword evidence="1" id="KW-0732">Signal</keyword>
<evidence type="ECO:0000256" key="1">
    <source>
        <dbReference type="SAM" id="SignalP"/>
    </source>
</evidence>
<sequence length="251" mass="28646">VWLLLLCLLTAQPSHGSDSPTTGSKIFHILTQYGMTLLHAGKDFYQLKLPLKLKNVEIRNVSVFNLASMNEACPPRIQSLPSGKGKIGKWSTVERCFRLDWCIGLDELRVEGQSKIKLFFKTKFHPATLTVLPFTLKAELRICFPFLNQEELSHDSPPRLNSSRSAAFSIVLEDVSFVQWKGVRLKGSGTFNRVVGFFINRSDLLNGLLRDKIEEWVKRVMPVKFAEFTDRIYTKLDGLINRTIARYAIRN</sequence>